<keyword evidence="2" id="KW-1133">Transmembrane helix</keyword>
<feature type="transmembrane region" description="Helical" evidence="2">
    <location>
        <begin position="413"/>
        <end position="435"/>
    </location>
</feature>
<dbReference type="RefSeq" id="WP_093148831.1">
    <property type="nucleotide sequence ID" value="NZ_FOUP01000002.1"/>
</dbReference>
<name>A0A1I4VQG3_9PSEU</name>
<keyword evidence="6" id="KW-1185">Reference proteome</keyword>
<dbReference type="InterPro" id="IPR021205">
    <property type="entry name" value="Lanti_perm_SpaE/MutE/EpiE-like"/>
</dbReference>
<evidence type="ECO:0000256" key="2">
    <source>
        <dbReference type="SAM" id="Phobius"/>
    </source>
</evidence>
<dbReference type="EMBL" id="RBXX01000002">
    <property type="protein sequence ID" value="RKT87264.1"/>
    <property type="molecule type" value="Genomic_DNA"/>
</dbReference>
<accession>A0A1I4VQG3</accession>
<dbReference type="EMBL" id="FOUP01000002">
    <property type="protein sequence ID" value="SFN03410.1"/>
    <property type="molecule type" value="Genomic_DNA"/>
</dbReference>
<proteinExistence type="predicted"/>
<evidence type="ECO:0000313" key="5">
    <source>
        <dbReference type="Proteomes" id="UP000199398"/>
    </source>
</evidence>
<dbReference type="CDD" id="cd21807">
    <property type="entry name" value="ABC-2_lan_permease_MutE_EpiE-like"/>
    <property type="match status" value="1"/>
</dbReference>
<feature type="transmembrane region" description="Helical" evidence="2">
    <location>
        <begin position="106"/>
        <end position="128"/>
    </location>
</feature>
<evidence type="ECO:0000256" key="1">
    <source>
        <dbReference type="SAM" id="MobiDB-lite"/>
    </source>
</evidence>
<dbReference type="Proteomes" id="UP000199398">
    <property type="component" value="Unassembled WGS sequence"/>
</dbReference>
<feature type="transmembrane region" description="Helical" evidence="2">
    <location>
        <begin position="354"/>
        <end position="379"/>
    </location>
</feature>
<keyword evidence="2" id="KW-0472">Membrane</keyword>
<gene>
    <name evidence="3" type="ORF">ATL45_5664</name>
    <name evidence="4" type="ORF">SAMN05421805_102323</name>
</gene>
<dbReference type="Proteomes" id="UP000270697">
    <property type="component" value="Unassembled WGS sequence"/>
</dbReference>
<keyword evidence="2" id="KW-0812">Transmembrane</keyword>
<feature type="transmembrane region" description="Helical" evidence="2">
    <location>
        <begin position="166"/>
        <end position="184"/>
    </location>
</feature>
<reference evidence="3 6" key="2">
    <citation type="submission" date="2018-10" db="EMBL/GenBank/DDBJ databases">
        <title>Sequencing the genomes of 1000 actinobacteria strains.</title>
        <authorList>
            <person name="Klenk H.-P."/>
        </authorList>
    </citation>
    <scope>NUCLEOTIDE SEQUENCE [LARGE SCALE GENOMIC DNA]</scope>
    <source>
        <strain evidence="3 6">DSM 45119</strain>
    </source>
</reference>
<feature type="transmembrane region" description="Helical" evidence="2">
    <location>
        <begin position="455"/>
        <end position="475"/>
    </location>
</feature>
<evidence type="ECO:0000313" key="6">
    <source>
        <dbReference type="Proteomes" id="UP000270697"/>
    </source>
</evidence>
<feature type="transmembrane region" description="Helical" evidence="2">
    <location>
        <begin position="140"/>
        <end position="159"/>
    </location>
</feature>
<feature type="transmembrane region" description="Helical" evidence="2">
    <location>
        <begin position="312"/>
        <end position="333"/>
    </location>
</feature>
<dbReference type="AlphaFoldDB" id="A0A1I4VQG3"/>
<feature type="transmembrane region" description="Helical" evidence="2">
    <location>
        <begin position="288"/>
        <end position="306"/>
    </location>
</feature>
<organism evidence="4 5">
    <name type="scientific">Saccharopolyspora antimicrobica</name>
    <dbReference type="NCBI Taxonomy" id="455193"/>
    <lineage>
        <taxon>Bacteria</taxon>
        <taxon>Bacillati</taxon>
        <taxon>Actinomycetota</taxon>
        <taxon>Actinomycetes</taxon>
        <taxon>Pseudonocardiales</taxon>
        <taxon>Pseudonocardiaceae</taxon>
        <taxon>Saccharopolyspora</taxon>
    </lineage>
</organism>
<dbReference type="STRING" id="455193.SAMN05421805_102323"/>
<feature type="transmembrane region" description="Helical" evidence="2">
    <location>
        <begin position="54"/>
        <end position="74"/>
    </location>
</feature>
<feature type="transmembrane region" description="Helical" evidence="2">
    <location>
        <begin position="226"/>
        <end position="245"/>
    </location>
</feature>
<protein>
    <recommendedName>
        <fullName evidence="7">ABC-2 type transport system permease protein</fullName>
    </recommendedName>
</protein>
<feature type="transmembrane region" description="Helical" evidence="2">
    <location>
        <begin position="28"/>
        <end position="48"/>
    </location>
</feature>
<dbReference type="OrthoDB" id="4516461at2"/>
<feature type="region of interest" description="Disordered" evidence="1">
    <location>
        <begin position="250"/>
        <end position="269"/>
    </location>
</feature>
<evidence type="ECO:0000313" key="3">
    <source>
        <dbReference type="EMBL" id="RKT87264.1"/>
    </source>
</evidence>
<evidence type="ECO:0008006" key="7">
    <source>
        <dbReference type="Google" id="ProtNLM"/>
    </source>
</evidence>
<reference evidence="4 5" key="1">
    <citation type="submission" date="2016-10" db="EMBL/GenBank/DDBJ databases">
        <authorList>
            <person name="de Groot N.N."/>
        </authorList>
    </citation>
    <scope>NUCLEOTIDE SEQUENCE [LARGE SCALE GENOMIC DNA]</scope>
    <source>
        <strain evidence="4 5">CPCC 201259</strain>
    </source>
</reference>
<feature type="transmembrane region" description="Helical" evidence="2">
    <location>
        <begin position="385"/>
        <end position="406"/>
    </location>
</feature>
<evidence type="ECO:0000313" key="4">
    <source>
        <dbReference type="EMBL" id="SFN03410.1"/>
    </source>
</evidence>
<sequence length="485" mass="51457">MTAQAGLPQALRAEFATWRRSAVARLPLAGLAFGLVNTVVLFGIGSGASWQGVFAHQNLWAVFAGPMLTALLVASSARIDRAARGGGTWYRPVRPVFRRLSRFTDLAARVLLLNFLAVVPMLLVIGLLTDVTRIPWGRAVELVVVLWASQLGVVAMLLWLAMHVGWLVVLGGGLVWTVLGVLYAESPSWPFLPFTWMLRGALPIMGTHANGITLPPGDPLATASPWAPMLLGAVLAVPFLLLPRLNRPVSRAPRQPEPQRAAQVAAEAERPGDPRVLRAMLTTLNRTALWWLCPAAVGLVALWLPWHDPARSVELFTLVVLPIGTSVLGMVIWQATGQGWRAVAARSTGTTGPALALTGIALTITALVSLTTALVYLAAGLPLAHTWPIALTGAVVGAMLTAAGLWLAIRTSLVISVAVAVIGVLLGILIGGTGLQQHLWPFVPWAWANLLDPPRMSITLPVSAAATVAFAFAAIRAAHRKAADS</sequence>